<evidence type="ECO:0000313" key="4">
    <source>
        <dbReference type="Proteomes" id="UP000680365"/>
    </source>
</evidence>
<dbReference type="InterPro" id="IPR001387">
    <property type="entry name" value="Cro/C1-type_HTH"/>
</dbReference>
<dbReference type="InterPro" id="IPR010982">
    <property type="entry name" value="Lambda_DNA-bd_dom_sf"/>
</dbReference>
<dbReference type="InterPro" id="IPR050807">
    <property type="entry name" value="TransReg_Diox_bact_type"/>
</dbReference>
<evidence type="ECO:0000313" key="3">
    <source>
        <dbReference type="EMBL" id="MBS8122505.1"/>
    </source>
</evidence>
<organism evidence="3 4">
    <name type="scientific">Candidatus Vampirococcus lugosii</name>
    <dbReference type="NCBI Taxonomy" id="2789015"/>
    <lineage>
        <taxon>Bacteria</taxon>
        <taxon>Candidatus Absconditibacteriota</taxon>
        <taxon>Vampirococcus</taxon>
    </lineage>
</organism>
<dbReference type="PANTHER" id="PTHR46797">
    <property type="entry name" value="HTH-TYPE TRANSCRIPTIONAL REGULATOR"/>
    <property type="match status" value="1"/>
</dbReference>
<dbReference type="SMART" id="SM00530">
    <property type="entry name" value="HTH_XRE"/>
    <property type="match status" value="1"/>
</dbReference>
<name>A0ABS5QMS6_9BACT</name>
<comment type="caution">
    <text evidence="3">The sequence shown here is derived from an EMBL/GenBank/DDBJ whole genome shotgun (WGS) entry which is preliminary data.</text>
</comment>
<accession>A0ABS5QMS6</accession>
<dbReference type="RefSeq" id="WP_213349929.1">
    <property type="nucleotide sequence ID" value="NZ_JAEDAM010000100.1"/>
</dbReference>
<evidence type="ECO:0000259" key="2">
    <source>
        <dbReference type="PROSITE" id="PS50943"/>
    </source>
</evidence>
<gene>
    <name evidence="3" type="ORF">VAMP_7420n345</name>
</gene>
<keyword evidence="4" id="KW-1185">Reference proteome</keyword>
<protein>
    <submittedName>
        <fullName evidence="3">Helix-turn-helix domain-containing protein</fullName>
    </submittedName>
</protein>
<dbReference type="InterPro" id="IPR025272">
    <property type="entry name" value="SocA_Panacea"/>
</dbReference>
<sequence length="246" mass="28884">MTKTLGEKITELRKDSKLTQEQIANYLEINRVSLANIENDKRILKKGDKLLLQIANLFEVDEDELLDGTKKEEYKKIKEDDDHKKFKNLILYILTKCGQKPNIGKTVLNKLLYFSDFNYYENKWENISNQDYIKLPRGPVPKDIDDVLTQMEDDKQIEKLETEFKGYKQIRFIPNIRYDLSVFNGLEIEIIDNVIEKLSNMNAKQVSDYSHNDMPYISTKNIGDKIPYQLAHMRSGEYISKSENND</sequence>
<feature type="domain" description="HTH cro/C1-type" evidence="2">
    <location>
        <begin position="9"/>
        <end position="65"/>
    </location>
</feature>
<reference evidence="3 4" key="1">
    <citation type="journal article" date="2021" name="Nat. Commun.">
        <title>Reductive evolution and unique predatory mode in the CPR bacterium Vampirococcus lugosii.</title>
        <authorList>
            <person name="Moreira D."/>
            <person name="Zivanovic Y."/>
            <person name="Lopez-Archilla A.I."/>
            <person name="Iniesto M."/>
            <person name="Lopez-Garcia P."/>
        </authorList>
    </citation>
    <scope>NUCLEOTIDE SEQUENCE [LARGE SCALE GENOMIC DNA]</scope>
    <source>
        <strain evidence="3">Chiprana</strain>
    </source>
</reference>
<dbReference type="EMBL" id="JAEDAM010000100">
    <property type="protein sequence ID" value="MBS8122505.1"/>
    <property type="molecule type" value="Genomic_DNA"/>
</dbReference>
<dbReference type="PROSITE" id="PS50943">
    <property type="entry name" value="HTH_CROC1"/>
    <property type="match status" value="1"/>
</dbReference>
<keyword evidence="1" id="KW-0238">DNA-binding</keyword>
<evidence type="ECO:0000256" key="1">
    <source>
        <dbReference type="ARBA" id="ARBA00023125"/>
    </source>
</evidence>
<dbReference type="CDD" id="cd00093">
    <property type="entry name" value="HTH_XRE"/>
    <property type="match status" value="1"/>
</dbReference>
<dbReference type="PANTHER" id="PTHR46797:SF1">
    <property type="entry name" value="METHYLPHOSPHONATE SYNTHASE"/>
    <property type="match status" value="1"/>
</dbReference>
<dbReference type="Pfam" id="PF12844">
    <property type="entry name" value="HTH_19"/>
    <property type="match status" value="1"/>
</dbReference>
<proteinExistence type="predicted"/>
<dbReference type="Pfam" id="PF13274">
    <property type="entry name" value="SocA_Panacea"/>
    <property type="match status" value="1"/>
</dbReference>
<dbReference type="Proteomes" id="UP000680365">
    <property type="component" value="Unassembled WGS sequence"/>
</dbReference>
<dbReference type="SUPFAM" id="SSF47413">
    <property type="entry name" value="lambda repressor-like DNA-binding domains"/>
    <property type="match status" value="1"/>
</dbReference>
<dbReference type="Gene3D" id="1.10.260.40">
    <property type="entry name" value="lambda repressor-like DNA-binding domains"/>
    <property type="match status" value="1"/>
</dbReference>